<dbReference type="STRING" id="946122.A0A0C2XLI1"/>
<dbReference type="FunCoup" id="A0A0C2XLI1">
    <property type="interactions" value="28"/>
</dbReference>
<dbReference type="InterPro" id="IPR051870">
    <property type="entry name" value="Elongin-A_domain"/>
</dbReference>
<dbReference type="PANTHER" id="PTHR15141">
    <property type="entry name" value="TRANSCRIPTION ELONGATION FACTOR B POLYPEPTIDE 3"/>
    <property type="match status" value="1"/>
</dbReference>
<feature type="compositionally biased region" description="Basic residues" evidence="1">
    <location>
        <begin position="302"/>
        <end position="311"/>
    </location>
</feature>
<dbReference type="AlphaFoldDB" id="A0A0C2XLI1"/>
<accession>A0A0C2XLI1</accession>
<keyword evidence="3" id="KW-1185">Reference proteome</keyword>
<dbReference type="OrthoDB" id="21513at2759"/>
<evidence type="ECO:0000256" key="1">
    <source>
        <dbReference type="SAM" id="MobiDB-lite"/>
    </source>
</evidence>
<feature type="compositionally biased region" description="Basic and acidic residues" evidence="1">
    <location>
        <begin position="119"/>
        <end position="139"/>
    </location>
</feature>
<feature type="region of interest" description="Disordered" evidence="1">
    <location>
        <begin position="235"/>
        <end position="311"/>
    </location>
</feature>
<evidence type="ECO:0000313" key="3">
    <source>
        <dbReference type="Proteomes" id="UP000054549"/>
    </source>
</evidence>
<evidence type="ECO:0000313" key="2">
    <source>
        <dbReference type="EMBL" id="KIL69948.1"/>
    </source>
</evidence>
<reference evidence="2 3" key="1">
    <citation type="submission" date="2014-04" db="EMBL/GenBank/DDBJ databases">
        <title>Evolutionary Origins and Diversification of the Mycorrhizal Mutualists.</title>
        <authorList>
            <consortium name="DOE Joint Genome Institute"/>
            <consortium name="Mycorrhizal Genomics Consortium"/>
            <person name="Kohler A."/>
            <person name="Kuo A."/>
            <person name="Nagy L.G."/>
            <person name="Floudas D."/>
            <person name="Copeland A."/>
            <person name="Barry K.W."/>
            <person name="Cichocki N."/>
            <person name="Veneault-Fourrey C."/>
            <person name="LaButti K."/>
            <person name="Lindquist E.A."/>
            <person name="Lipzen A."/>
            <person name="Lundell T."/>
            <person name="Morin E."/>
            <person name="Murat C."/>
            <person name="Riley R."/>
            <person name="Ohm R."/>
            <person name="Sun H."/>
            <person name="Tunlid A."/>
            <person name="Henrissat B."/>
            <person name="Grigoriev I.V."/>
            <person name="Hibbett D.S."/>
            <person name="Martin F."/>
        </authorList>
    </citation>
    <scope>NUCLEOTIDE SEQUENCE [LARGE SCALE GENOMIC DNA]</scope>
    <source>
        <strain evidence="2 3">Koide BX008</strain>
    </source>
</reference>
<dbReference type="GO" id="GO:0070449">
    <property type="term" value="C:elongin complex"/>
    <property type="evidence" value="ECO:0007669"/>
    <property type="project" value="InterPro"/>
</dbReference>
<feature type="compositionally biased region" description="Polar residues" evidence="1">
    <location>
        <begin position="158"/>
        <end position="168"/>
    </location>
</feature>
<dbReference type="HOGENOM" id="CLU_074637_0_0_1"/>
<dbReference type="InterPro" id="IPR010684">
    <property type="entry name" value="RNA_pol_II_trans_fac_SIII_A"/>
</dbReference>
<evidence type="ECO:0008006" key="4">
    <source>
        <dbReference type="Google" id="ProtNLM"/>
    </source>
</evidence>
<dbReference type="PANTHER" id="PTHR15141:SF76">
    <property type="entry name" value="TRANSCRIPTION ELONGATION FACTOR B POLYPEPTIDE 3"/>
    <property type="match status" value="1"/>
</dbReference>
<feature type="region of interest" description="Disordered" evidence="1">
    <location>
        <begin position="119"/>
        <end position="168"/>
    </location>
</feature>
<sequence length="311" mass="35040">MHSDDTGGRRIPSLVHLCQRVAVAHVDSICNLGSEITFDLAKPILERCTAEQLLRIEESSPHLQCETYDLWMVLCSHRYPKLTQRYLLGEEEDQETWKERYFAMEVAEARRLEELGNRLRSQRAEADERKREREVKLTDSDCLPPPKRSKTGWGMSAQAAQPKSLFQKTRSEASRIQRAVYNARVVPPMPTAKNYTLITKPTMPVLLPPAPNADNQPSRVTVNIVRRPINSSNAVIHNPAKLPTSESEGDSRPTKPPSICGALPERSEKCPPSSSPSLNDPPSRNKTVKSPKKDPMACLFLPKHRPRPTKV</sequence>
<dbReference type="Proteomes" id="UP000054549">
    <property type="component" value="Unassembled WGS sequence"/>
</dbReference>
<dbReference type="EMBL" id="KN818225">
    <property type="protein sequence ID" value="KIL69948.1"/>
    <property type="molecule type" value="Genomic_DNA"/>
</dbReference>
<dbReference type="Gene3D" id="6.10.250.3180">
    <property type="match status" value="1"/>
</dbReference>
<organism evidence="2 3">
    <name type="scientific">Amanita muscaria (strain Koide BX008)</name>
    <dbReference type="NCBI Taxonomy" id="946122"/>
    <lineage>
        <taxon>Eukaryota</taxon>
        <taxon>Fungi</taxon>
        <taxon>Dikarya</taxon>
        <taxon>Basidiomycota</taxon>
        <taxon>Agaricomycotina</taxon>
        <taxon>Agaricomycetes</taxon>
        <taxon>Agaricomycetidae</taxon>
        <taxon>Agaricales</taxon>
        <taxon>Pluteineae</taxon>
        <taxon>Amanitaceae</taxon>
        <taxon>Amanita</taxon>
    </lineage>
</organism>
<proteinExistence type="predicted"/>
<dbReference type="InParanoid" id="A0A0C2XLI1"/>
<dbReference type="Pfam" id="PF06881">
    <property type="entry name" value="Elongin_A"/>
    <property type="match status" value="1"/>
</dbReference>
<dbReference type="GO" id="GO:0006368">
    <property type="term" value="P:transcription elongation by RNA polymerase II"/>
    <property type="evidence" value="ECO:0007669"/>
    <property type="project" value="InterPro"/>
</dbReference>
<protein>
    <recommendedName>
        <fullName evidence="4">Elongin-A</fullName>
    </recommendedName>
</protein>
<name>A0A0C2XLI1_AMAMK</name>
<gene>
    <name evidence="2" type="ORF">M378DRAFT_719541</name>
</gene>
<feature type="compositionally biased region" description="Low complexity" evidence="1">
    <location>
        <begin position="271"/>
        <end position="282"/>
    </location>
</feature>